<dbReference type="Gene3D" id="1.10.10.10">
    <property type="entry name" value="Winged helix-like DNA-binding domain superfamily/Winged helix DNA-binding domain"/>
    <property type="match status" value="1"/>
</dbReference>
<feature type="domain" description="HTH gntR-type" evidence="4">
    <location>
        <begin position="12"/>
        <end position="80"/>
    </location>
</feature>
<dbReference type="SUPFAM" id="SSF46785">
    <property type="entry name" value="Winged helix' DNA-binding domain"/>
    <property type="match status" value="1"/>
</dbReference>
<dbReference type="RefSeq" id="WP_282219285.1">
    <property type="nucleotide sequence ID" value="NZ_CP118246.1"/>
</dbReference>
<dbReference type="PANTHER" id="PTHR44846">
    <property type="entry name" value="MANNOSYL-D-GLYCERATE TRANSPORT/METABOLISM SYSTEM REPRESSOR MNGR-RELATED"/>
    <property type="match status" value="1"/>
</dbReference>
<sequence length="255" mass="27675">MKATGMGALSDVPKYEQAYRVILDRLKAGRYPIGGRMPTEGELSEHFKVSRVTIRRALDMLVQDGYVESRQGSGYRVITLSPASDTCLTSFTDAMLRAGLEPTSQLLSLVTFEAGNAALAHLPADMQARAITRVNRLRLVDGKPRMLVMSHAPAELLQGATAADFPESGPAQSILRILAQRFKLEWSAACEDISPVVADAEMAGLFGIDAGSPILRQACSAFDDDGSTVFHEDVFRTGAVSFTLSKQHRQPNHLP</sequence>
<protein>
    <submittedName>
        <fullName evidence="5">GntR family transcriptional regulator</fullName>
    </submittedName>
</protein>
<keyword evidence="2" id="KW-0238">DNA-binding</keyword>
<evidence type="ECO:0000313" key="5">
    <source>
        <dbReference type="EMBL" id="WDR02883.1"/>
    </source>
</evidence>
<keyword evidence="1" id="KW-0805">Transcription regulation</keyword>
<dbReference type="Gene3D" id="3.40.1410.10">
    <property type="entry name" value="Chorismate lyase-like"/>
    <property type="match status" value="1"/>
</dbReference>
<dbReference type="PRINTS" id="PR00035">
    <property type="entry name" value="HTHGNTR"/>
</dbReference>
<dbReference type="SMART" id="SM00345">
    <property type="entry name" value="HTH_GNTR"/>
    <property type="match status" value="1"/>
</dbReference>
<evidence type="ECO:0000256" key="2">
    <source>
        <dbReference type="ARBA" id="ARBA00023125"/>
    </source>
</evidence>
<evidence type="ECO:0000259" key="4">
    <source>
        <dbReference type="PROSITE" id="PS50949"/>
    </source>
</evidence>
<dbReference type="SUPFAM" id="SSF64288">
    <property type="entry name" value="Chorismate lyase-like"/>
    <property type="match status" value="1"/>
</dbReference>
<accession>A0ABY7YNL5</accession>
<reference evidence="5 6" key="1">
    <citation type="submission" date="2023-02" db="EMBL/GenBank/DDBJ databases">
        <title>Devosia algicola sp. nov., isolated from the phycosphere of marine algae.</title>
        <authorList>
            <person name="Kim J.M."/>
            <person name="Lee J.K."/>
            <person name="Choi B.J."/>
            <person name="Bayburt H."/>
            <person name="Jeon C.O."/>
        </authorList>
    </citation>
    <scope>NUCLEOTIDE SEQUENCE [LARGE SCALE GENOMIC DNA]</scope>
    <source>
        <strain evidence="5 6">G20-9</strain>
    </source>
</reference>
<evidence type="ECO:0000256" key="1">
    <source>
        <dbReference type="ARBA" id="ARBA00023015"/>
    </source>
</evidence>
<dbReference type="InterPro" id="IPR000524">
    <property type="entry name" value="Tscrpt_reg_HTH_GntR"/>
</dbReference>
<dbReference type="InterPro" id="IPR036390">
    <property type="entry name" value="WH_DNA-bd_sf"/>
</dbReference>
<keyword evidence="3" id="KW-0804">Transcription</keyword>
<dbReference type="Proteomes" id="UP001220530">
    <property type="component" value="Chromosome"/>
</dbReference>
<dbReference type="EMBL" id="CP118246">
    <property type="protein sequence ID" value="WDR02883.1"/>
    <property type="molecule type" value="Genomic_DNA"/>
</dbReference>
<dbReference type="PANTHER" id="PTHR44846:SF1">
    <property type="entry name" value="MANNOSYL-D-GLYCERATE TRANSPORT_METABOLISM SYSTEM REPRESSOR MNGR-RELATED"/>
    <property type="match status" value="1"/>
</dbReference>
<dbReference type="Pfam" id="PF00392">
    <property type="entry name" value="GntR"/>
    <property type="match status" value="1"/>
</dbReference>
<dbReference type="SMART" id="SM00866">
    <property type="entry name" value="UTRA"/>
    <property type="match status" value="1"/>
</dbReference>
<evidence type="ECO:0000313" key="6">
    <source>
        <dbReference type="Proteomes" id="UP001220530"/>
    </source>
</evidence>
<dbReference type="Pfam" id="PF07702">
    <property type="entry name" value="UTRA"/>
    <property type="match status" value="1"/>
</dbReference>
<dbReference type="CDD" id="cd07377">
    <property type="entry name" value="WHTH_GntR"/>
    <property type="match status" value="1"/>
</dbReference>
<evidence type="ECO:0000256" key="3">
    <source>
        <dbReference type="ARBA" id="ARBA00023163"/>
    </source>
</evidence>
<proteinExistence type="predicted"/>
<gene>
    <name evidence="5" type="ORF">PSQ19_01245</name>
</gene>
<keyword evidence="6" id="KW-1185">Reference proteome</keyword>
<dbReference type="PROSITE" id="PS50949">
    <property type="entry name" value="HTH_GNTR"/>
    <property type="match status" value="1"/>
</dbReference>
<name>A0ABY7YNL5_9HYPH</name>
<dbReference type="InterPro" id="IPR028978">
    <property type="entry name" value="Chorismate_lyase_/UTRA_dom_sf"/>
</dbReference>
<dbReference type="InterPro" id="IPR050679">
    <property type="entry name" value="Bact_HTH_transcr_reg"/>
</dbReference>
<dbReference type="InterPro" id="IPR036388">
    <property type="entry name" value="WH-like_DNA-bd_sf"/>
</dbReference>
<dbReference type="InterPro" id="IPR011663">
    <property type="entry name" value="UTRA"/>
</dbReference>
<organism evidence="5 6">
    <name type="scientific">Devosia algicola</name>
    <dbReference type="NCBI Taxonomy" id="3026418"/>
    <lineage>
        <taxon>Bacteria</taxon>
        <taxon>Pseudomonadati</taxon>
        <taxon>Pseudomonadota</taxon>
        <taxon>Alphaproteobacteria</taxon>
        <taxon>Hyphomicrobiales</taxon>
        <taxon>Devosiaceae</taxon>
        <taxon>Devosia</taxon>
    </lineage>
</organism>